<dbReference type="Proteomes" id="UP000471031">
    <property type="component" value="Unassembled WGS sequence"/>
</dbReference>
<organism evidence="1 2">
    <name type="scientific">Heliomicrobium gestii</name>
    <name type="common">Heliobacterium gestii</name>
    <dbReference type="NCBI Taxonomy" id="2699"/>
    <lineage>
        <taxon>Bacteria</taxon>
        <taxon>Bacillati</taxon>
        <taxon>Bacillota</taxon>
        <taxon>Clostridia</taxon>
        <taxon>Eubacteriales</taxon>
        <taxon>Heliobacteriaceae</taxon>
        <taxon>Heliomicrobium</taxon>
    </lineage>
</organism>
<accession>A0A845LC72</accession>
<evidence type="ECO:0000313" key="2">
    <source>
        <dbReference type="Proteomes" id="UP000471031"/>
    </source>
</evidence>
<dbReference type="InterPro" id="IPR020256">
    <property type="entry name" value="Spore_coat_CotJA"/>
</dbReference>
<proteinExistence type="predicted"/>
<reference evidence="1 2" key="1">
    <citation type="submission" date="2020-01" db="EMBL/GenBank/DDBJ databases">
        <title>Whole genome sequence of Heliobacterium gestii DSM 11169.</title>
        <authorList>
            <person name="Kyndt J.A."/>
            <person name="Meyer T.E."/>
        </authorList>
    </citation>
    <scope>NUCLEOTIDE SEQUENCE [LARGE SCALE GENOMIC DNA]</scope>
    <source>
        <strain evidence="1 2">DSM 11169</strain>
    </source>
</reference>
<comment type="caution">
    <text evidence="1">The sequence shown here is derived from an EMBL/GenBank/DDBJ whole genome shotgun (WGS) entry which is preliminary data.</text>
</comment>
<sequence length="93" mass="10692">MPMPCEPMPVPMPVEPIAREPMDHRPAPCAPCESYDPATTVPPEMMKPGWKLARAYVPYQQYCPPFYPPAEALCKGTIFPGLYRPYCHDRRRR</sequence>
<evidence type="ECO:0000313" key="1">
    <source>
        <dbReference type="EMBL" id="MZP44417.1"/>
    </source>
</evidence>
<gene>
    <name evidence="1" type="ORF">GTO89_15400</name>
</gene>
<protein>
    <submittedName>
        <fullName evidence="1">Spore coat associated protein CotJA</fullName>
    </submittedName>
</protein>
<dbReference type="RefSeq" id="WP_161262987.1">
    <property type="nucleotide sequence ID" value="NZ_JAFBDC010000017.1"/>
</dbReference>
<dbReference type="OrthoDB" id="9800571at2"/>
<dbReference type="EMBL" id="WXEX01000016">
    <property type="protein sequence ID" value="MZP44417.1"/>
    <property type="molecule type" value="Genomic_DNA"/>
</dbReference>
<name>A0A845LC72_HELGE</name>
<dbReference type="AlphaFoldDB" id="A0A845LC72"/>
<keyword evidence="2" id="KW-1185">Reference proteome</keyword>
<dbReference type="Pfam" id="PF11007">
    <property type="entry name" value="CotJA"/>
    <property type="match status" value="1"/>
</dbReference>